<evidence type="ECO:0000313" key="1">
    <source>
        <dbReference type="EMBL" id="KRY04806.1"/>
    </source>
</evidence>
<name>A0A0V0YX97_TRISP</name>
<accession>A0A0V0YX97</accession>
<sequence length="31" mass="3616">MSGFSKSDSTKEYERLFGMQTLENNSSYQYS</sequence>
<gene>
    <name evidence="1" type="ORF">T01_13124</name>
</gene>
<proteinExistence type="predicted"/>
<comment type="caution">
    <text evidence="1">The sequence shown here is derived from an EMBL/GenBank/DDBJ whole genome shotgun (WGS) entry which is preliminary data.</text>
</comment>
<protein>
    <submittedName>
        <fullName evidence="1">Uncharacterized protein</fullName>
    </submittedName>
</protein>
<dbReference type="InParanoid" id="A0A0V0YX97"/>
<dbReference type="Proteomes" id="UP000054776">
    <property type="component" value="Unassembled WGS sequence"/>
</dbReference>
<evidence type="ECO:0000313" key="2">
    <source>
        <dbReference type="Proteomes" id="UP000054776"/>
    </source>
</evidence>
<dbReference type="AlphaFoldDB" id="A0A0V0YX97"/>
<keyword evidence="2" id="KW-1185">Reference proteome</keyword>
<reference evidence="1 2" key="1">
    <citation type="submission" date="2015-01" db="EMBL/GenBank/DDBJ databases">
        <title>Evolution of Trichinella species and genotypes.</title>
        <authorList>
            <person name="Korhonen P.K."/>
            <person name="Edoardo P."/>
            <person name="Giuseppe L.R."/>
            <person name="Gasser R.B."/>
        </authorList>
    </citation>
    <scope>NUCLEOTIDE SEQUENCE [LARGE SCALE GENOMIC DNA]</scope>
    <source>
        <strain evidence="1">ISS3</strain>
    </source>
</reference>
<organism evidence="1 2">
    <name type="scientific">Trichinella spiralis</name>
    <name type="common">Trichina worm</name>
    <dbReference type="NCBI Taxonomy" id="6334"/>
    <lineage>
        <taxon>Eukaryota</taxon>
        <taxon>Metazoa</taxon>
        <taxon>Ecdysozoa</taxon>
        <taxon>Nematoda</taxon>
        <taxon>Enoplea</taxon>
        <taxon>Dorylaimia</taxon>
        <taxon>Trichinellida</taxon>
        <taxon>Trichinellidae</taxon>
        <taxon>Trichinella</taxon>
    </lineage>
</organism>
<dbReference type="EMBL" id="JYDH01004052">
    <property type="protein sequence ID" value="KRY04806.1"/>
    <property type="molecule type" value="Genomic_DNA"/>
</dbReference>